<gene>
    <name evidence="1" type="ORF">SAMN04487996_108113</name>
</gene>
<dbReference type="OrthoDB" id="622163at2"/>
<keyword evidence="2" id="KW-1185">Reference proteome</keyword>
<evidence type="ECO:0000313" key="2">
    <source>
        <dbReference type="Proteomes" id="UP000198748"/>
    </source>
</evidence>
<dbReference type="SUPFAM" id="SSF48452">
    <property type="entry name" value="TPR-like"/>
    <property type="match status" value="1"/>
</dbReference>
<sequence>MKNFRYIFKILPLLGLLLTACDKFLDVNTDETLKGDATMQELLPTAQFYTGEASFQQAFVACQYAQQLGSALGANGIDTYAETDNTLGWSNLYLYALPQLNEIIKKGQEEGSPAYVGIAKVLTAYNLGIATVSWENVPYSEADKKNFSPAYDTQEQIYTTINKLLDEAVTELGGNTGTKPGQDDLIYQGDLAKWTRLAHSLRARYAWHGSVRNPQQAAQTVLAALDKGMKGNEDDFQLQYNSKNLSPWYSKVAIPNTTGNLSVTFTNTVVDLFNGTTQGITDPRLTKVIGLKNNQTVYSGVIPGSGSGSTVDLNSKAWHSTINSPLVMMTYSELKGIEAEARLAQQGNAGTSAAGYAAYQEMIAANMKKVGVEQSDIDQFLKDPKVNVGAAKLTAKQIVTEKFKSMLLIGDVWTDIRKYDYFDFPMPANVNPDLQGQRIQRMKYPDTEITRNSKTVLANQKDPEVKMWLITK</sequence>
<dbReference type="Pfam" id="PF12771">
    <property type="entry name" value="SusD-like_2"/>
    <property type="match status" value="1"/>
</dbReference>
<proteinExistence type="predicted"/>
<dbReference type="EMBL" id="FNAN01000008">
    <property type="protein sequence ID" value="SDE98112.1"/>
    <property type="molecule type" value="Genomic_DNA"/>
</dbReference>
<dbReference type="InterPro" id="IPR041662">
    <property type="entry name" value="SusD-like_2"/>
</dbReference>
<dbReference type="PROSITE" id="PS51257">
    <property type="entry name" value="PROKAR_LIPOPROTEIN"/>
    <property type="match status" value="1"/>
</dbReference>
<dbReference type="AlphaFoldDB" id="A0A1G7HCC5"/>
<name>A0A1G7HCC5_9BACT</name>
<accession>A0A1G7HCC5</accession>
<organism evidence="1 2">
    <name type="scientific">Dyadobacter soli</name>
    <dbReference type="NCBI Taxonomy" id="659014"/>
    <lineage>
        <taxon>Bacteria</taxon>
        <taxon>Pseudomonadati</taxon>
        <taxon>Bacteroidota</taxon>
        <taxon>Cytophagia</taxon>
        <taxon>Cytophagales</taxon>
        <taxon>Spirosomataceae</taxon>
        <taxon>Dyadobacter</taxon>
    </lineage>
</organism>
<dbReference type="RefSeq" id="WP_090151017.1">
    <property type="nucleotide sequence ID" value="NZ_FNAN01000008.1"/>
</dbReference>
<dbReference type="Gene3D" id="1.25.40.390">
    <property type="match status" value="1"/>
</dbReference>
<evidence type="ECO:0000313" key="1">
    <source>
        <dbReference type="EMBL" id="SDE98112.1"/>
    </source>
</evidence>
<protein>
    <submittedName>
        <fullName evidence="1">Starch-binding associating with outer membrane</fullName>
    </submittedName>
</protein>
<reference evidence="2" key="1">
    <citation type="submission" date="2016-10" db="EMBL/GenBank/DDBJ databases">
        <authorList>
            <person name="Varghese N."/>
            <person name="Submissions S."/>
        </authorList>
    </citation>
    <scope>NUCLEOTIDE SEQUENCE [LARGE SCALE GENOMIC DNA]</scope>
    <source>
        <strain evidence="2">DSM 25329</strain>
    </source>
</reference>
<dbReference type="STRING" id="659014.SAMN04487996_108113"/>
<dbReference type="InterPro" id="IPR011990">
    <property type="entry name" value="TPR-like_helical_dom_sf"/>
</dbReference>
<dbReference type="Proteomes" id="UP000198748">
    <property type="component" value="Unassembled WGS sequence"/>
</dbReference>